<evidence type="ECO:0000313" key="2">
    <source>
        <dbReference type="Proteomes" id="UP000192491"/>
    </source>
</evidence>
<dbReference type="STRING" id="1123401.GCA_000621325_00285"/>
<comment type="caution">
    <text evidence="1">The sequence shown here is derived from an EMBL/GenBank/DDBJ whole genome shotgun (WGS) entry which is preliminary data.</text>
</comment>
<evidence type="ECO:0000313" key="1">
    <source>
        <dbReference type="EMBL" id="OQW97617.1"/>
    </source>
</evidence>
<dbReference type="EMBL" id="MTEJ01000797">
    <property type="protein sequence ID" value="OQW97617.1"/>
    <property type="molecule type" value="Genomic_DNA"/>
</dbReference>
<proteinExistence type="predicted"/>
<protein>
    <submittedName>
        <fullName evidence="1">Uncharacterized protein</fullName>
    </submittedName>
</protein>
<reference evidence="1 2" key="1">
    <citation type="submission" date="2017-01" db="EMBL/GenBank/DDBJ databases">
        <title>Novel large sulfur bacteria in the metagenomes of groundwater-fed chemosynthetic microbial mats in the Lake Huron basin.</title>
        <authorList>
            <person name="Sharrar A.M."/>
            <person name="Flood B.E."/>
            <person name="Bailey J.V."/>
            <person name="Jones D.S."/>
            <person name="Biddanda B."/>
            <person name="Ruberg S.A."/>
            <person name="Marcus D.N."/>
            <person name="Dick G.J."/>
        </authorList>
    </citation>
    <scope>NUCLEOTIDE SEQUENCE [LARGE SCALE GENOMIC DNA]</scope>
    <source>
        <strain evidence="1">A8</strain>
    </source>
</reference>
<name>A0A1Y1Q6W3_9GAMM</name>
<sequence length="84" mass="9220">MSIGHAVQKGSLIYIYDQQGKQVMSVSAPGRWPEDGLKSYTPTAVNVQKGTLIYRYDAAGHMVGRPFPAQQMTTTHNPKHFASA</sequence>
<dbReference type="Proteomes" id="UP000192491">
    <property type="component" value="Unassembled WGS sequence"/>
</dbReference>
<gene>
    <name evidence="1" type="ORF">BWK73_54040</name>
</gene>
<dbReference type="AlphaFoldDB" id="A0A1Y1Q6W3"/>
<organism evidence="1 2">
    <name type="scientific">Thiothrix lacustris</name>
    <dbReference type="NCBI Taxonomy" id="525917"/>
    <lineage>
        <taxon>Bacteria</taxon>
        <taxon>Pseudomonadati</taxon>
        <taxon>Pseudomonadota</taxon>
        <taxon>Gammaproteobacteria</taxon>
        <taxon>Thiotrichales</taxon>
        <taxon>Thiotrichaceae</taxon>
        <taxon>Thiothrix</taxon>
    </lineage>
</organism>
<accession>A0A1Y1Q6W3</accession>